<gene>
    <name evidence="11" type="ORF">D4764_01G0014830</name>
</gene>
<keyword evidence="5" id="KW-0268">Exocytosis</keyword>
<dbReference type="PANTHER" id="PTHR45999:SF3">
    <property type="entry name" value="PROTEIN UNC-13 HOMOLOG D"/>
    <property type="match status" value="1"/>
</dbReference>
<keyword evidence="6" id="KW-0963">Cytoplasm</keyword>
<sequence length="803" mass="92332">MCYVLDEENDLFSPSVFSLYLCLKLKPLYKELLYTIIHKLGNPSSGDVFTDSQLHEYIKEAFGMTEQEHDALLKKVENSETSGPWKGELCGEAQTLLEFYATQNDLSPFLQDLAKWVAYSKLYQRLEVDSSVLFQQLTSIEYHWHQQELPYLQKQELGDSLHGLLQYGLCLVAKYRDIFPPTSTATPKLYTLLRILAQICKTKAFQKMNPAEFDLRDEVKEAVLDLSEIVDALSRFIGEVQEDVKHNKDVWNRVFVSAVQVDSFTVIYKKLDSLLAKEVRENLSLIKGHMEQKLANSLFLVYQSLQNIQKDKAFLQKRGILELTNFQEDFREALPYWLNQEFSTTQERVERAVQVDQLHPLQTGATPIKHSSSAVDLVSCIQPICQLWEKLSWPDPEEAFMLMVKITEDVCKIVVNYCQILKRKVWLLSENSDHGSAINMLCVVVNDLEYLRSVIARLPTELKWAVLRDQTQNVIGESQFNNTLPLQLEQAQSFLCREIRSALDTLGKKLNTDVESHVRSMSTRQRLPSMSTEDAVAPLMRHLEKELGYMNENLVQENFNRLVVNSRFDWVYTVCMEQCFYAEGNGLTLNTLHSEDYKALKTYLTHNCLSSQQLVEKFLENKISEQEGYSGEKYGAVTLLVSYRKSDYMLHVEVLNAVNLLPMDSNGLSDPFVQLCLEPNHVFPMVETRCTQVKRCDLNPLFDEEFEFMVFPDQCLAPGACLVVTVLDHDKLKRDDFEGEAFLALKDVPGVRGIKEENEVPAQPDVKPEQIRLRLMHPKPNGSIIHHGTPDKCYKAKAYYQND</sequence>
<dbReference type="Gene3D" id="1.10.357.50">
    <property type="match status" value="1"/>
</dbReference>
<feature type="domain" description="MHD2" evidence="10">
    <location>
        <begin position="489"/>
        <end position="618"/>
    </location>
</feature>
<evidence type="ECO:0000256" key="3">
    <source>
        <dbReference type="ARBA" id="ARBA00004603"/>
    </source>
</evidence>
<dbReference type="Gene3D" id="2.60.40.150">
    <property type="entry name" value="C2 domain"/>
    <property type="match status" value="1"/>
</dbReference>
<dbReference type="EMBL" id="RHFK02000001">
    <property type="protein sequence ID" value="TWW81668.1"/>
    <property type="molecule type" value="Genomic_DNA"/>
</dbReference>
<dbReference type="InterPro" id="IPR000008">
    <property type="entry name" value="C2_dom"/>
</dbReference>
<evidence type="ECO:0000256" key="5">
    <source>
        <dbReference type="ARBA" id="ARBA00022483"/>
    </source>
</evidence>
<accession>A0A5C6PSB3</accession>
<dbReference type="SUPFAM" id="SSF49562">
    <property type="entry name" value="C2 domain (Calcium/lipid-binding domain, CaLB)"/>
    <property type="match status" value="1"/>
</dbReference>
<dbReference type="GO" id="GO:0006887">
    <property type="term" value="P:exocytosis"/>
    <property type="evidence" value="ECO:0007669"/>
    <property type="project" value="UniProtKB-KW"/>
</dbReference>
<evidence type="ECO:0000259" key="10">
    <source>
        <dbReference type="PROSITE" id="PS51259"/>
    </source>
</evidence>
<keyword evidence="12" id="KW-1185">Reference proteome</keyword>
<evidence type="ECO:0000259" key="9">
    <source>
        <dbReference type="PROSITE" id="PS51258"/>
    </source>
</evidence>
<evidence type="ECO:0000256" key="4">
    <source>
        <dbReference type="ARBA" id="ARBA00005823"/>
    </source>
</evidence>
<dbReference type="PROSITE" id="PS50004">
    <property type="entry name" value="C2"/>
    <property type="match status" value="1"/>
</dbReference>
<dbReference type="InterPro" id="IPR014770">
    <property type="entry name" value="Munc13_1"/>
</dbReference>
<keyword evidence="7" id="KW-0967">Endosome</keyword>
<evidence type="ECO:0000256" key="2">
    <source>
        <dbReference type="ARBA" id="ARBA00004496"/>
    </source>
</evidence>
<dbReference type="PANTHER" id="PTHR45999">
    <property type="entry name" value="UNC-13-4A, ISOFORM B"/>
    <property type="match status" value="1"/>
</dbReference>
<organism evidence="11 12">
    <name type="scientific">Takifugu flavidus</name>
    <name type="common">sansaifugu</name>
    <dbReference type="NCBI Taxonomy" id="433684"/>
    <lineage>
        <taxon>Eukaryota</taxon>
        <taxon>Metazoa</taxon>
        <taxon>Chordata</taxon>
        <taxon>Craniata</taxon>
        <taxon>Vertebrata</taxon>
        <taxon>Euteleostomi</taxon>
        <taxon>Actinopterygii</taxon>
        <taxon>Neopterygii</taxon>
        <taxon>Teleostei</taxon>
        <taxon>Neoteleostei</taxon>
        <taxon>Acanthomorphata</taxon>
        <taxon>Eupercaria</taxon>
        <taxon>Tetraodontiformes</taxon>
        <taxon>Tetradontoidea</taxon>
        <taxon>Tetraodontidae</taxon>
        <taxon>Takifugu</taxon>
    </lineage>
</organism>
<dbReference type="InterPro" id="IPR014772">
    <property type="entry name" value="Munc13_dom-2"/>
</dbReference>
<protein>
    <submittedName>
        <fullName evidence="11">Protein unc-13-like protein D</fullName>
    </submittedName>
</protein>
<feature type="domain" description="C2" evidence="8">
    <location>
        <begin position="633"/>
        <end position="758"/>
    </location>
</feature>
<evidence type="ECO:0000256" key="6">
    <source>
        <dbReference type="ARBA" id="ARBA00022490"/>
    </source>
</evidence>
<dbReference type="Pfam" id="PF00168">
    <property type="entry name" value="C2"/>
    <property type="match status" value="1"/>
</dbReference>
<dbReference type="Proteomes" id="UP000324091">
    <property type="component" value="Chromosome 1"/>
</dbReference>
<dbReference type="CDD" id="cd04009">
    <property type="entry name" value="C2B_Munc13-like"/>
    <property type="match status" value="1"/>
</dbReference>
<evidence type="ECO:0000259" key="8">
    <source>
        <dbReference type="PROSITE" id="PS50004"/>
    </source>
</evidence>
<reference evidence="11 12" key="1">
    <citation type="submission" date="2019-04" db="EMBL/GenBank/DDBJ databases">
        <title>Chromosome genome assembly for Takifugu flavidus.</title>
        <authorList>
            <person name="Xiao S."/>
        </authorList>
    </citation>
    <scope>NUCLEOTIDE SEQUENCE [LARGE SCALE GENOMIC DNA]</scope>
    <source>
        <strain evidence="11">HTHZ2018</strain>
        <tissue evidence="11">Muscle</tissue>
    </source>
</reference>
<dbReference type="SMART" id="SM00239">
    <property type="entry name" value="C2"/>
    <property type="match status" value="1"/>
</dbReference>
<evidence type="ECO:0000256" key="1">
    <source>
        <dbReference type="ARBA" id="ARBA00004172"/>
    </source>
</evidence>
<comment type="caution">
    <text evidence="11">The sequence shown here is derived from an EMBL/GenBank/DDBJ whole genome shotgun (WGS) entry which is preliminary data.</text>
</comment>
<evidence type="ECO:0000313" key="11">
    <source>
        <dbReference type="EMBL" id="TWW81668.1"/>
    </source>
</evidence>
<proteinExistence type="inferred from homology"/>
<dbReference type="PROSITE" id="PS51259">
    <property type="entry name" value="MHD2"/>
    <property type="match status" value="1"/>
</dbReference>
<name>A0A5C6PSB3_9TELE</name>
<evidence type="ECO:0000256" key="7">
    <source>
        <dbReference type="ARBA" id="ARBA00022753"/>
    </source>
</evidence>
<dbReference type="InterPro" id="IPR052095">
    <property type="entry name" value="UNC-13_domain"/>
</dbReference>
<dbReference type="AlphaFoldDB" id="A0A5C6PSB3"/>
<dbReference type="InterPro" id="IPR035892">
    <property type="entry name" value="C2_domain_sf"/>
</dbReference>
<dbReference type="GO" id="GO:0055037">
    <property type="term" value="C:recycling endosome"/>
    <property type="evidence" value="ECO:0007669"/>
    <property type="project" value="UniProtKB-SubCell"/>
</dbReference>
<evidence type="ECO:0000313" key="12">
    <source>
        <dbReference type="Proteomes" id="UP000324091"/>
    </source>
</evidence>
<comment type="similarity">
    <text evidence="4">Belongs to the unc-13 family.</text>
</comment>
<dbReference type="Pfam" id="PF06292">
    <property type="entry name" value="MUN"/>
    <property type="match status" value="1"/>
</dbReference>
<dbReference type="GO" id="GO:0005770">
    <property type="term" value="C:late endosome"/>
    <property type="evidence" value="ECO:0007669"/>
    <property type="project" value="UniProtKB-SubCell"/>
</dbReference>
<dbReference type="GO" id="GO:0070382">
    <property type="term" value="C:exocytic vesicle"/>
    <property type="evidence" value="ECO:0007669"/>
    <property type="project" value="TreeGrafter"/>
</dbReference>
<dbReference type="InterPro" id="IPR010439">
    <property type="entry name" value="MUN_dom"/>
</dbReference>
<comment type="subcellular location">
    <subcellularLocation>
        <location evidence="2">Cytoplasm</location>
    </subcellularLocation>
    <subcellularLocation>
        <location evidence="3">Late endosome</location>
    </subcellularLocation>
    <subcellularLocation>
        <location evidence="1">Recycling endosome</location>
    </subcellularLocation>
</comment>
<dbReference type="PROSITE" id="PS51258">
    <property type="entry name" value="MHD1"/>
    <property type="match status" value="1"/>
</dbReference>
<feature type="domain" description="MHD1" evidence="9">
    <location>
        <begin position="299"/>
        <end position="421"/>
    </location>
</feature>